<dbReference type="RefSeq" id="WP_077833962.1">
    <property type="nucleotide sequence ID" value="NZ_CP096983.1"/>
</dbReference>
<dbReference type="PANTHER" id="PTHR32494:SF5">
    <property type="entry name" value="ALLANTOATE AMIDOHYDROLASE"/>
    <property type="match status" value="1"/>
</dbReference>
<dbReference type="AlphaFoldDB" id="A0A1S8KXS4"/>
<dbReference type="Pfam" id="PF07687">
    <property type="entry name" value="M20_dimer"/>
    <property type="match status" value="1"/>
</dbReference>
<feature type="binding site" evidence="4">
    <location>
        <position position="292"/>
    </location>
    <ligand>
        <name>allantoate</name>
        <dbReference type="ChEBI" id="CHEBI:17536"/>
    </ligand>
</feature>
<evidence type="ECO:0000313" key="5">
    <source>
        <dbReference type="EMBL" id="URZ13278.1"/>
    </source>
</evidence>
<feature type="binding site" evidence="3">
    <location>
        <position position="94"/>
    </location>
    <ligand>
        <name>Zn(2+)</name>
        <dbReference type="ChEBI" id="CHEBI:29105"/>
        <label>2</label>
    </ligand>
</feature>
<dbReference type="Proteomes" id="UP000190951">
    <property type="component" value="Chromosome"/>
</dbReference>
<feature type="binding site" evidence="3">
    <location>
        <position position="129"/>
    </location>
    <ligand>
        <name>Zn(2+)</name>
        <dbReference type="ChEBI" id="CHEBI:29105"/>
        <label>2</label>
    </ligand>
</feature>
<protein>
    <submittedName>
        <fullName evidence="5">N-carbamoyl-L-amino acid hydrolase</fullName>
        <ecNumber evidence="5">3.5.1.87</ecNumber>
    </submittedName>
</protein>
<dbReference type="InterPro" id="IPR010158">
    <property type="entry name" value="Amidase_Cbmase"/>
</dbReference>
<feature type="binding site" evidence="4">
    <location>
        <position position="218"/>
    </location>
    <ligand>
        <name>allantoate</name>
        <dbReference type="ChEBI" id="CHEBI:17536"/>
    </ligand>
</feature>
<dbReference type="NCBIfam" id="NF006771">
    <property type="entry name" value="PRK09290.1-5"/>
    <property type="match status" value="1"/>
</dbReference>
<dbReference type="CDD" id="cd03884">
    <property type="entry name" value="M20_bAS"/>
    <property type="match status" value="1"/>
</dbReference>
<keyword evidence="3" id="KW-0862">Zinc</keyword>
<evidence type="ECO:0000256" key="4">
    <source>
        <dbReference type="PIRSR" id="PIRSR001235-2"/>
    </source>
</evidence>
<feature type="binding site" evidence="3">
    <location>
        <position position="83"/>
    </location>
    <ligand>
        <name>Zn(2+)</name>
        <dbReference type="ChEBI" id="CHEBI:29105"/>
        <label>1</label>
    </ligand>
</feature>
<comment type="cofactor">
    <cofactor evidence="3">
        <name>Zn(2+)</name>
        <dbReference type="ChEBI" id="CHEBI:29105"/>
    </cofactor>
    <text evidence="3">Binds 2 Zn(2+) ions per subunit.</text>
</comment>
<proteinExistence type="inferred from homology"/>
<dbReference type="KEGG" id="crw:CROST_040300"/>
<dbReference type="SUPFAM" id="SSF53187">
    <property type="entry name" value="Zn-dependent exopeptidases"/>
    <property type="match status" value="1"/>
</dbReference>
<dbReference type="STRING" id="84029.CROST_42940"/>
<reference evidence="5 6" key="1">
    <citation type="submission" date="2022-04" db="EMBL/GenBank/DDBJ databases">
        <title>Genome sequence of C. roseum typestrain.</title>
        <authorList>
            <person name="Poehlein A."/>
            <person name="Schoch T."/>
            <person name="Duerre P."/>
            <person name="Daniel R."/>
        </authorList>
    </citation>
    <scope>NUCLEOTIDE SEQUENCE [LARGE SCALE GENOMIC DNA]</scope>
    <source>
        <strain evidence="5 6">DSM 7320</strain>
    </source>
</reference>
<feature type="binding site" evidence="3">
    <location>
        <position position="193"/>
    </location>
    <ligand>
        <name>Zn(2+)</name>
        <dbReference type="ChEBI" id="CHEBI:29105"/>
        <label>1</label>
    </ligand>
</feature>
<evidence type="ECO:0000256" key="3">
    <source>
        <dbReference type="PIRSR" id="PIRSR001235-1"/>
    </source>
</evidence>
<accession>A0A1S8KXS4</accession>
<feature type="binding site" evidence="4">
    <location>
        <position position="279"/>
    </location>
    <ligand>
        <name>allantoate</name>
        <dbReference type="ChEBI" id="CHEBI:17536"/>
    </ligand>
</feature>
<sequence length="415" mass="45948">MENIKPNLDRLKEDIEKIASFIDNSKLGHTRRGFTKEYKEARVWLREKMEAAGLKTSVDAAANIIGRLKGTDESLKPIMIGSHTDTVENGGMYDGTIGVLGGIEVVRILKEKGIKLRHPLEIVDFTSEEPSEFGLSTIGSKGMIGGLSEEMLQRKDSLGRVLSHAIDDLGGNHKKIKKLSRKKGSVALYLELHNELGPVLDKKKCPLGVVTGIVGIHRYRVIVTGEANHAGTTPMNMRYDALTFTSELILKLQHICMEKNSDDVVGTVGKLNVEPNASNVIPGKCEFEFEVRALHNEVIDEITAEFIYEAQGLSEKRNINIKFDNISKSSSVIIDEKIKEVLKKSCDKAAETMYLPSGAGHDANHIYEIAPVGMIFVPSKDGKSHCPEEYTSYEEIEIGVEALINALLNFDESWR</sequence>
<keyword evidence="3" id="KW-0479">Metal-binding</keyword>
<keyword evidence="2 5" id="KW-0378">Hydrolase</keyword>
<dbReference type="GO" id="GO:0016813">
    <property type="term" value="F:hydrolase activity, acting on carbon-nitrogen (but not peptide) bonds, in linear amidines"/>
    <property type="evidence" value="ECO:0007669"/>
    <property type="project" value="InterPro"/>
</dbReference>
<dbReference type="SUPFAM" id="SSF55031">
    <property type="entry name" value="Bacterial exopeptidase dimerisation domain"/>
    <property type="match status" value="1"/>
</dbReference>
<dbReference type="PANTHER" id="PTHR32494">
    <property type="entry name" value="ALLANTOATE DEIMINASE-RELATED"/>
    <property type="match status" value="1"/>
</dbReference>
<gene>
    <name evidence="5" type="primary">amaB</name>
    <name evidence="5" type="ORF">CROST_040300</name>
</gene>
<dbReference type="PIRSF" id="PIRSF001235">
    <property type="entry name" value="Amidase_carbamoylase"/>
    <property type="match status" value="1"/>
</dbReference>
<dbReference type="Pfam" id="PF01546">
    <property type="entry name" value="Peptidase_M20"/>
    <property type="match status" value="1"/>
</dbReference>
<dbReference type="PROSITE" id="PS00758">
    <property type="entry name" value="ARGE_DAPE_CPG2_1"/>
    <property type="match status" value="1"/>
</dbReference>
<organism evidence="5 6">
    <name type="scientific">Clostridium felsineum</name>
    <dbReference type="NCBI Taxonomy" id="36839"/>
    <lineage>
        <taxon>Bacteria</taxon>
        <taxon>Bacillati</taxon>
        <taxon>Bacillota</taxon>
        <taxon>Clostridia</taxon>
        <taxon>Eubacteriales</taxon>
        <taxon>Clostridiaceae</taxon>
        <taxon>Clostridium</taxon>
    </lineage>
</organism>
<dbReference type="GO" id="GO:0050538">
    <property type="term" value="F:N-carbamoyl-L-amino-acid hydrolase activity"/>
    <property type="evidence" value="ECO:0007669"/>
    <property type="project" value="UniProtKB-EC"/>
</dbReference>
<keyword evidence="6" id="KW-1185">Reference proteome</keyword>
<evidence type="ECO:0000256" key="2">
    <source>
        <dbReference type="ARBA" id="ARBA00022801"/>
    </source>
</evidence>
<dbReference type="InterPro" id="IPR002933">
    <property type="entry name" value="Peptidase_M20"/>
</dbReference>
<dbReference type="EMBL" id="CP096983">
    <property type="protein sequence ID" value="URZ13278.1"/>
    <property type="molecule type" value="Genomic_DNA"/>
</dbReference>
<evidence type="ECO:0000256" key="1">
    <source>
        <dbReference type="ARBA" id="ARBA00006153"/>
    </source>
</evidence>
<comment type="similarity">
    <text evidence="1">Belongs to the peptidase M20 family.</text>
</comment>
<name>A0A1S8KXS4_9CLOT</name>
<dbReference type="InterPro" id="IPR011650">
    <property type="entry name" value="Peptidase_M20_dimer"/>
</dbReference>
<dbReference type="Gene3D" id="3.30.70.360">
    <property type="match status" value="1"/>
</dbReference>
<dbReference type="InterPro" id="IPR036264">
    <property type="entry name" value="Bact_exopeptidase_dim_dom"/>
</dbReference>
<dbReference type="InterPro" id="IPR001261">
    <property type="entry name" value="ArgE/DapE_CS"/>
</dbReference>
<dbReference type="GO" id="GO:0046872">
    <property type="term" value="F:metal ion binding"/>
    <property type="evidence" value="ECO:0007669"/>
    <property type="project" value="UniProtKB-KW"/>
</dbReference>
<feature type="binding site" evidence="3">
    <location>
        <position position="385"/>
    </location>
    <ligand>
        <name>Zn(2+)</name>
        <dbReference type="ChEBI" id="CHEBI:29105"/>
        <label>2</label>
    </ligand>
</feature>
<dbReference type="Gene3D" id="3.40.630.10">
    <property type="entry name" value="Zn peptidases"/>
    <property type="match status" value="1"/>
</dbReference>
<dbReference type="NCBIfam" id="TIGR01879">
    <property type="entry name" value="hydantase"/>
    <property type="match status" value="1"/>
</dbReference>
<feature type="binding site" evidence="3">
    <location>
        <position position="94"/>
    </location>
    <ligand>
        <name>Zn(2+)</name>
        <dbReference type="ChEBI" id="CHEBI:29105"/>
        <label>1</label>
    </ligand>
</feature>
<evidence type="ECO:0000313" key="6">
    <source>
        <dbReference type="Proteomes" id="UP000190951"/>
    </source>
</evidence>
<dbReference type="EC" id="3.5.1.87" evidence="5"/>